<evidence type="ECO:0000256" key="5">
    <source>
        <dbReference type="SAM" id="MobiDB-lite"/>
    </source>
</evidence>
<sequence length="201" mass="21570">MALPSPSPTYPRRRPLPRAPPQSPPLRAQERTDPPFPRPSLVPRWNRRSIHGMVLRIHLHRVATVRRGRGCPDGGDLYCGQEHACSSKHSCSSSTTSSPCALGTRQMFGVVGITVTSLVSRAAVAGVCFLAFRNEQSAGYATSAYDFLTSSPGALITVSGPGCVHRLAGLSHATTNAWSLLMISRSCDQADAGRGDFQELD</sequence>
<evidence type="ECO:0000256" key="2">
    <source>
        <dbReference type="ARBA" id="ARBA00022723"/>
    </source>
</evidence>
<reference evidence="8" key="3">
    <citation type="submission" date="2015-12" db="EMBL/GenBank/DDBJ databases">
        <title>Update maize B73 reference genome by single molecule sequencing technologies.</title>
        <authorList>
            <consortium name="Maize Genome Sequencing Project"/>
            <person name="Ware D."/>
        </authorList>
    </citation>
    <scope>NUCLEOTIDE SEQUENCE</scope>
    <source>
        <tissue evidence="8">Seedling</tissue>
    </source>
</reference>
<evidence type="ECO:0000256" key="4">
    <source>
        <dbReference type="ARBA" id="ARBA00023239"/>
    </source>
</evidence>
<dbReference type="InterPro" id="IPR012001">
    <property type="entry name" value="Thiamin_PyroP_enz_TPP-bd_dom"/>
</dbReference>
<reference evidence="9" key="4">
    <citation type="submission" date="2019-07" db="EMBL/GenBank/DDBJ databases">
        <authorList>
            <person name="Seetharam A."/>
            <person name="Woodhouse M."/>
            <person name="Cannon E."/>
        </authorList>
    </citation>
    <scope>NUCLEOTIDE SEQUENCE [LARGE SCALE GENOMIC DNA]</scope>
    <source>
        <strain evidence="9">cv. B73</strain>
    </source>
</reference>
<evidence type="ECO:0000313" key="10">
    <source>
        <dbReference type="Proteomes" id="UP000007305"/>
    </source>
</evidence>
<dbReference type="Gramene" id="Zm00001eb214450_T001">
    <property type="protein sequence ID" value="Zm00001eb214450_P001"/>
    <property type="gene ID" value="Zm00001eb214450"/>
</dbReference>
<dbReference type="SMR" id="C0PCJ8"/>
<dbReference type="PANTHER" id="PTHR43710:SF2">
    <property type="entry name" value="2-HYDROXYACYL-COA LYASE 1"/>
    <property type="match status" value="1"/>
</dbReference>
<reference evidence="7" key="1">
    <citation type="journal article" date="2009" name="PLoS Genet.">
        <title>Sequencing, mapping, and analysis of 27,455 maize full-length cDNAs.</title>
        <authorList>
            <person name="Soderlund C."/>
            <person name="Descour A."/>
            <person name="Kudrna D."/>
            <person name="Bomhoff M."/>
            <person name="Boyd L."/>
            <person name="Currie J."/>
            <person name="Angelova A."/>
            <person name="Collura K."/>
            <person name="Wissotski M."/>
            <person name="Ashley E."/>
            <person name="Morrow D."/>
            <person name="Fernandes J."/>
            <person name="Walbot V."/>
            <person name="Yu Y."/>
        </authorList>
    </citation>
    <scope>NUCLEOTIDE SEQUENCE</scope>
    <source>
        <strain evidence="7">B73</strain>
    </source>
</reference>
<evidence type="ECO:0000313" key="8">
    <source>
        <dbReference type="EMBL" id="AQK62721.1"/>
    </source>
</evidence>
<dbReference type="AlphaFoldDB" id="C0PCJ8"/>
<name>C0PCJ8_MAIZE</name>
<dbReference type="EMBL" id="BT066017">
    <property type="protein sequence ID" value="ACN31893.1"/>
    <property type="molecule type" value="mRNA"/>
</dbReference>
<keyword evidence="10" id="KW-1185">Reference proteome</keyword>
<comment type="cofactor">
    <cofactor evidence="1">
        <name>thiamine diphosphate</name>
        <dbReference type="ChEBI" id="CHEBI:58937"/>
    </cofactor>
</comment>
<dbReference type="CDD" id="cd07035">
    <property type="entry name" value="TPP_PYR_POX_like"/>
    <property type="match status" value="1"/>
</dbReference>
<dbReference type="InterPro" id="IPR045025">
    <property type="entry name" value="HACL1-like"/>
</dbReference>
<keyword evidence="3" id="KW-0460">Magnesium</keyword>
<dbReference type="GO" id="GO:0030976">
    <property type="term" value="F:thiamine pyrophosphate binding"/>
    <property type="evidence" value="ECO:0007669"/>
    <property type="project" value="InterPro"/>
</dbReference>
<reference evidence="10" key="2">
    <citation type="journal article" date="2009" name="Science">
        <title>The B73 maize genome: complexity, diversity, and dynamics.</title>
        <authorList>
            <person name="Schnable P.S."/>
            <person name="Ware D."/>
            <person name="Fulton R.S."/>
            <person name="Stein J.C."/>
            <person name="Wei F."/>
            <person name="Pasternak S."/>
            <person name="Liang C."/>
            <person name="Zhang J."/>
            <person name="Fulton L."/>
            <person name="Graves T.A."/>
            <person name="Minx P."/>
            <person name="Reily A.D."/>
            <person name="Courtney L."/>
            <person name="Kruchowski S.S."/>
            <person name="Tomlinson C."/>
            <person name="Strong C."/>
            <person name="Delehaunty K."/>
            <person name="Fronick C."/>
            <person name="Courtney B."/>
            <person name="Rock S.M."/>
            <person name="Belter E."/>
            <person name="Du F."/>
            <person name="Kim K."/>
            <person name="Abbott R.M."/>
            <person name="Cotton M."/>
            <person name="Levy A."/>
            <person name="Marchetto P."/>
            <person name="Ochoa K."/>
            <person name="Jackson S.M."/>
            <person name="Gillam B."/>
            <person name="Chen W."/>
            <person name="Yan L."/>
            <person name="Higginbotham J."/>
            <person name="Cardenas M."/>
            <person name="Waligorski J."/>
            <person name="Applebaum E."/>
            <person name="Phelps L."/>
            <person name="Falcone J."/>
            <person name="Kanchi K."/>
            <person name="Thane T."/>
            <person name="Scimone A."/>
            <person name="Thane N."/>
            <person name="Henke J."/>
            <person name="Wang T."/>
            <person name="Ruppert J."/>
            <person name="Shah N."/>
            <person name="Rotter K."/>
            <person name="Hodges J."/>
            <person name="Ingenthron E."/>
            <person name="Cordes M."/>
            <person name="Kohlberg S."/>
            <person name="Sgro J."/>
            <person name="Delgado B."/>
            <person name="Mead K."/>
            <person name="Chinwalla A."/>
            <person name="Leonard S."/>
            <person name="Crouse K."/>
            <person name="Collura K."/>
            <person name="Kudrna D."/>
            <person name="Currie J."/>
            <person name="He R."/>
            <person name="Angelova A."/>
            <person name="Rajasekar S."/>
            <person name="Mueller T."/>
            <person name="Lomeli R."/>
            <person name="Scara G."/>
            <person name="Ko A."/>
            <person name="Delaney K."/>
            <person name="Wissotski M."/>
            <person name="Lopez G."/>
            <person name="Campos D."/>
            <person name="Braidotti M."/>
            <person name="Ashley E."/>
            <person name="Golser W."/>
            <person name="Kim H."/>
            <person name="Lee S."/>
            <person name="Lin J."/>
            <person name="Dujmic Z."/>
            <person name="Kim W."/>
            <person name="Talag J."/>
            <person name="Zuccolo A."/>
            <person name="Fan C."/>
            <person name="Sebastian A."/>
            <person name="Kramer M."/>
            <person name="Spiegel L."/>
            <person name="Nascimento L."/>
            <person name="Zutavern T."/>
            <person name="Miller B."/>
            <person name="Ambroise C."/>
            <person name="Muller S."/>
            <person name="Spooner W."/>
            <person name="Narechania A."/>
            <person name="Ren L."/>
            <person name="Wei S."/>
            <person name="Kumari S."/>
            <person name="Faga B."/>
            <person name="Levy M.J."/>
            <person name="McMahan L."/>
            <person name="Van Buren P."/>
            <person name="Vaughn M.W."/>
            <person name="Ying K."/>
            <person name="Yeh C.-T."/>
            <person name="Emrich S.J."/>
            <person name="Jia Y."/>
            <person name="Kalyanaraman A."/>
            <person name="Hsia A.-P."/>
            <person name="Barbazuk W.B."/>
            <person name="Baucom R.S."/>
            <person name="Brutnell T.P."/>
            <person name="Carpita N.C."/>
            <person name="Chaparro C."/>
            <person name="Chia J.-M."/>
            <person name="Deragon J.-M."/>
            <person name="Estill J.C."/>
            <person name="Fu Y."/>
            <person name="Jeddeloh J.A."/>
            <person name="Han Y."/>
            <person name="Lee H."/>
            <person name="Li P."/>
            <person name="Lisch D.R."/>
            <person name="Liu S."/>
            <person name="Liu Z."/>
            <person name="Nagel D.H."/>
            <person name="McCann M.C."/>
            <person name="SanMiguel P."/>
            <person name="Myers A.M."/>
            <person name="Nettleton D."/>
            <person name="Nguyen J."/>
            <person name="Penning B.W."/>
            <person name="Ponnala L."/>
            <person name="Schneider K.L."/>
            <person name="Schwartz D.C."/>
            <person name="Sharma A."/>
            <person name="Soderlund C."/>
            <person name="Springer N.M."/>
            <person name="Sun Q."/>
            <person name="Wang H."/>
            <person name="Waterman M."/>
            <person name="Westerman R."/>
            <person name="Wolfgruber T.K."/>
            <person name="Yang L."/>
            <person name="Yu Y."/>
            <person name="Zhang L."/>
            <person name="Zhou S."/>
            <person name="Zhu Q."/>
            <person name="Bennetzen J.L."/>
            <person name="Dawe R.K."/>
            <person name="Jiang J."/>
            <person name="Jiang N."/>
            <person name="Presting G.G."/>
            <person name="Wessler S.R."/>
            <person name="Aluru S."/>
            <person name="Martienssen R.A."/>
            <person name="Clifton S.W."/>
            <person name="McCombie W.R."/>
            <person name="Wing R.A."/>
            <person name="Wilson R.K."/>
        </authorList>
    </citation>
    <scope>NUCLEOTIDE SEQUENCE [LARGE SCALE GENOMIC DNA]</scope>
    <source>
        <strain evidence="10">cv. B73</strain>
    </source>
</reference>
<dbReference type="Gene3D" id="3.40.50.970">
    <property type="match status" value="1"/>
</dbReference>
<dbReference type="SUPFAM" id="SSF52518">
    <property type="entry name" value="Thiamin diphosphate-binding fold (THDP-binding)"/>
    <property type="match status" value="1"/>
</dbReference>
<dbReference type="GO" id="GO:0046872">
    <property type="term" value="F:metal ion binding"/>
    <property type="evidence" value="ECO:0007669"/>
    <property type="project" value="UniProtKB-KW"/>
</dbReference>
<gene>
    <name evidence="8" type="ORF">ZEAMMB73_Zm00001d013234</name>
</gene>
<dbReference type="EMBL" id="CM000781">
    <property type="protein sequence ID" value="AQK62721.1"/>
    <property type="molecule type" value="Genomic_DNA"/>
</dbReference>
<feature type="domain" description="Thiamine pyrophosphate enzyme N-terminal TPP-binding" evidence="6">
    <location>
        <begin position="102"/>
        <end position="201"/>
    </location>
</feature>
<keyword evidence="4 8" id="KW-0456">Lyase</keyword>
<dbReference type="EnsemblPlants" id="Zm00001eb214450_T001">
    <property type="protein sequence ID" value="Zm00001eb214450_P001"/>
    <property type="gene ID" value="Zm00001eb214450"/>
</dbReference>
<evidence type="ECO:0000313" key="9">
    <source>
        <dbReference type="EnsemblPlants" id="Zm00001eb214450_P001"/>
    </source>
</evidence>
<dbReference type="Pfam" id="PF02776">
    <property type="entry name" value="TPP_enzyme_N"/>
    <property type="match status" value="1"/>
</dbReference>
<evidence type="ECO:0000259" key="6">
    <source>
        <dbReference type="Pfam" id="PF02776"/>
    </source>
</evidence>
<dbReference type="InterPro" id="IPR029061">
    <property type="entry name" value="THDP-binding"/>
</dbReference>
<evidence type="ECO:0000256" key="1">
    <source>
        <dbReference type="ARBA" id="ARBA00001964"/>
    </source>
</evidence>
<protein>
    <submittedName>
        <fullName evidence="8">2-hydroxyacyl-CoA lyase</fullName>
    </submittedName>
</protein>
<evidence type="ECO:0000313" key="7">
    <source>
        <dbReference type="EMBL" id="ACN31893.1"/>
    </source>
</evidence>
<dbReference type="STRING" id="4577.C0PCJ8"/>
<keyword evidence="2" id="KW-0479">Metal-binding</keyword>
<evidence type="ECO:0000256" key="3">
    <source>
        <dbReference type="ARBA" id="ARBA00022842"/>
    </source>
</evidence>
<dbReference type="Proteomes" id="UP000007305">
    <property type="component" value="Chromosome 5"/>
</dbReference>
<feature type="region of interest" description="Disordered" evidence="5">
    <location>
        <begin position="1"/>
        <end position="43"/>
    </location>
</feature>
<accession>C0PCJ8</accession>
<reference evidence="9" key="5">
    <citation type="submission" date="2021-05" db="UniProtKB">
        <authorList>
            <consortium name="EnsemblPlants"/>
        </authorList>
    </citation>
    <scope>IDENTIFICATION</scope>
    <source>
        <strain evidence="9">cv. B73</strain>
    </source>
</reference>
<organism evidence="7">
    <name type="scientific">Zea mays</name>
    <name type="common">Maize</name>
    <dbReference type="NCBI Taxonomy" id="4577"/>
    <lineage>
        <taxon>Eukaryota</taxon>
        <taxon>Viridiplantae</taxon>
        <taxon>Streptophyta</taxon>
        <taxon>Embryophyta</taxon>
        <taxon>Tracheophyta</taxon>
        <taxon>Spermatophyta</taxon>
        <taxon>Magnoliopsida</taxon>
        <taxon>Liliopsida</taxon>
        <taxon>Poales</taxon>
        <taxon>Poaceae</taxon>
        <taxon>PACMAD clade</taxon>
        <taxon>Panicoideae</taxon>
        <taxon>Andropogonodae</taxon>
        <taxon>Andropogoneae</taxon>
        <taxon>Tripsacinae</taxon>
        <taxon>Zea</taxon>
    </lineage>
</organism>
<proteinExistence type="evidence at transcript level"/>
<dbReference type="PANTHER" id="PTHR43710">
    <property type="entry name" value="2-HYDROXYACYL-COA LYASE"/>
    <property type="match status" value="1"/>
</dbReference>
<dbReference type="GO" id="GO:0016829">
    <property type="term" value="F:lyase activity"/>
    <property type="evidence" value="ECO:0007669"/>
    <property type="project" value="UniProtKB-KW"/>
</dbReference>